<dbReference type="Pfam" id="PF12200">
    <property type="entry name" value="DUF3597"/>
    <property type="match status" value="1"/>
</dbReference>
<dbReference type="Proteomes" id="UP000603940">
    <property type="component" value="Unassembled WGS sequence"/>
</dbReference>
<dbReference type="EMBL" id="JACTUZ010000001">
    <property type="protein sequence ID" value="MBC9175407.1"/>
    <property type="molecule type" value="Genomic_DNA"/>
</dbReference>
<gene>
    <name evidence="3" type="ORF">IBL25_00430</name>
</gene>
<feature type="compositionally biased region" description="Pro residues" evidence="1">
    <location>
        <begin position="47"/>
        <end position="58"/>
    </location>
</feature>
<name>A0ABR7R188_9PROT</name>
<feature type="domain" description="DUF3597" evidence="2">
    <location>
        <begin position="3"/>
        <end position="151"/>
    </location>
</feature>
<comment type="caution">
    <text evidence="3">The sequence shown here is derived from an EMBL/GenBank/DDBJ whole genome shotgun (WGS) entry which is preliminary data.</text>
</comment>
<evidence type="ECO:0000259" key="2">
    <source>
        <dbReference type="Pfam" id="PF12200"/>
    </source>
</evidence>
<dbReference type="RefSeq" id="WP_187776572.1">
    <property type="nucleotide sequence ID" value="NZ_JACTUZ010000001.1"/>
</dbReference>
<evidence type="ECO:0000256" key="1">
    <source>
        <dbReference type="SAM" id="MobiDB-lite"/>
    </source>
</evidence>
<feature type="region of interest" description="Disordered" evidence="1">
    <location>
        <begin position="15"/>
        <end position="69"/>
    </location>
</feature>
<organism evidence="3 4">
    <name type="scientific">Pseudoroseomonas ludipueritiae</name>
    <dbReference type="NCBI Taxonomy" id="198093"/>
    <lineage>
        <taxon>Bacteria</taxon>
        <taxon>Pseudomonadati</taxon>
        <taxon>Pseudomonadota</taxon>
        <taxon>Alphaproteobacteria</taxon>
        <taxon>Acetobacterales</taxon>
        <taxon>Acetobacteraceae</taxon>
        <taxon>Pseudoroseomonas</taxon>
    </lineage>
</organism>
<protein>
    <submittedName>
        <fullName evidence="3">DUF3597 domain-containing protein</fullName>
    </submittedName>
</protein>
<dbReference type="SUPFAM" id="SSF158634">
    <property type="entry name" value="RPA2825-like"/>
    <property type="match status" value="1"/>
</dbReference>
<dbReference type="InterPro" id="IPR022016">
    <property type="entry name" value="DUF3597"/>
</dbReference>
<sequence length="156" mass="16259">MSIFGSIMSKIFGQKPAAAQETAAPAGNDTTSAPAPTTPAAAQSPSPATPSVPTPQAPPMASTSTAGAAAQNVDVDAVLTEMAAKNGQNLNWRQSIVDLMKLLGLDSSLQARKELARELNYTGDTNDSASMNIWLHKQVMRKLAENGGKVPAELRD</sequence>
<reference evidence="3 4" key="1">
    <citation type="journal article" date="2009" name="Int. J. Syst. Evol. Microbiol.">
        <title>Transfer of Teichococcus ludipueritiae and Muricoccus roseus to the genus Roseomonas, as Roseomonas ludipueritiae comb. nov. and Roseomonas rosea comb. nov., respectively, and emended description of the genus Roseomonas.</title>
        <authorList>
            <person name="Sanchez-Porro C."/>
            <person name="Gallego V."/>
            <person name="Busse H.J."/>
            <person name="Kampfer P."/>
            <person name="Ventosa A."/>
        </authorList>
    </citation>
    <scope>NUCLEOTIDE SEQUENCE [LARGE SCALE GENOMIC DNA]</scope>
    <source>
        <strain evidence="3 4">DSM 14915</strain>
    </source>
</reference>
<feature type="compositionally biased region" description="Low complexity" evidence="1">
    <location>
        <begin position="17"/>
        <end position="46"/>
    </location>
</feature>
<proteinExistence type="predicted"/>
<evidence type="ECO:0000313" key="3">
    <source>
        <dbReference type="EMBL" id="MBC9175407.1"/>
    </source>
</evidence>
<keyword evidence="4" id="KW-1185">Reference proteome</keyword>
<accession>A0ABR7R188</accession>
<evidence type="ECO:0000313" key="4">
    <source>
        <dbReference type="Proteomes" id="UP000603940"/>
    </source>
</evidence>